<dbReference type="Gene3D" id="3.30.40.10">
    <property type="entry name" value="Zinc/RING finger domain, C3HC4 (zinc finger)"/>
    <property type="match status" value="1"/>
</dbReference>
<dbReference type="InterPro" id="IPR011011">
    <property type="entry name" value="Znf_FYVE_PHD"/>
</dbReference>
<reference evidence="3 4" key="1">
    <citation type="submission" date="2019-08" db="EMBL/GenBank/DDBJ databases">
        <title>The genome of the soybean aphid Biotype 1, its phylome, world population structure and adaptation to the North American continent.</title>
        <authorList>
            <person name="Giordano R."/>
            <person name="Donthu R.K."/>
            <person name="Hernandez A.G."/>
            <person name="Wright C.L."/>
            <person name="Zimin A.V."/>
        </authorList>
    </citation>
    <scope>NUCLEOTIDE SEQUENCE [LARGE SCALE GENOMIC DNA]</scope>
    <source>
        <tissue evidence="3">Whole aphids</tissue>
    </source>
</reference>
<dbReference type="InterPro" id="IPR052579">
    <property type="entry name" value="Zinc_finger_SWIM"/>
</dbReference>
<dbReference type="InterPro" id="IPR048325">
    <property type="entry name" value="ZSWIM3_N"/>
</dbReference>
<evidence type="ECO:0000259" key="1">
    <source>
        <dbReference type="Pfam" id="PF21056"/>
    </source>
</evidence>
<evidence type="ECO:0000313" key="3">
    <source>
        <dbReference type="EMBL" id="KAE9521990.1"/>
    </source>
</evidence>
<evidence type="ECO:0000259" key="2">
    <source>
        <dbReference type="Pfam" id="PF21599"/>
    </source>
</evidence>
<dbReference type="OrthoDB" id="124789at2759"/>
<accession>A0A6G0SUC2</accession>
<name>A0A6G0SUC2_APHGL</name>
<feature type="domain" description="ZSWIM1/3 RNaseH-like" evidence="1">
    <location>
        <begin position="205"/>
        <end position="322"/>
    </location>
</feature>
<protein>
    <submittedName>
        <fullName evidence="3">Uncharacterized protein</fullName>
    </submittedName>
</protein>
<keyword evidence="4" id="KW-1185">Reference proteome</keyword>
<gene>
    <name evidence="3" type="ORF">AGLY_017623</name>
</gene>
<sequence length="523" mass="59882">MDNNVNAENQSLELEIGKEFSSLVELENSISNYENKTMSNFTKFSSRTIEGARKKGLKRHINPILEYVDIDYRCVRSGEYKSQSTGLRPQQSSFRSNCPVVLTVRPNDCGEKLVIKSFISEHNHICSKAMYDHYPRQRRLDTDSRIMATKLVTMKFNKKILQNDLMKTHSKIVTLKNIHNLVISKSPASDALKILATSYEGTDVTLNILKNEKNELKAIFYQDKEMQRIFSLCPEVLFVDAIYKANDLKMPLYVFLVIDSNGLSEVVGFCLLTSEDKENVSNIASTFKKHNPDWKHIKCIMADKDFTERNVFKQQFPDSQILICIFHCLSRRVGLARTASRQLRTGPRLNYGNRTNNRLESINHKITQVITKFSRLDQLFQGLVMLMVTLRTKQDHIATECFSKTPSFVAGLAPEIKQLFWYLTPHAFNLVQSKISHIDKIKVISHLNMMGIVNSGEGVLNVTTTTYGWTAVQQIIHAKKQRATWLCPVCSEDASTKSICCNRCLEWSHFICARVNENVKSKQ</sequence>
<dbReference type="Pfam" id="PF21599">
    <property type="entry name" value="ZSWIM3_N"/>
    <property type="match status" value="1"/>
</dbReference>
<dbReference type="SUPFAM" id="SSF57903">
    <property type="entry name" value="FYVE/PHD zinc finger"/>
    <property type="match status" value="1"/>
</dbReference>
<dbReference type="EMBL" id="VYZN01001734">
    <property type="protein sequence ID" value="KAE9521990.1"/>
    <property type="molecule type" value="Genomic_DNA"/>
</dbReference>
<dbReference type="PANTHER" id="PTHR31569">
    <property type="entry name" value="SWIM-TYPE DOMAIN-CONTAINING PROTEIN"/>
    <property type="match status" value="1"/>
</dbReference>
<comment type="caution">
    <text evidence="3">The sequence shown here is derived from an EMBL/GenBank/DDBJ whole genome shotgun (WGS) entry which is preliminary data.</text>
</comment>
<dbReference type="Proteomes" id="UP000475862">
    <property type="component" value="Unassembled WGS sequence"/>
</dbReference>
<evidence type="ECO:0000313" key="4">
    <source>
        <dbReference type="Proteomes" id="UP000475862"/>
    </source>
</evidence>
<organism evidence="3 4">
    <name type="scientific">Aphis glycines</name>
    <name type="common">Soybean aphid</name>
    <dbReference type="NCBI Taxonomy" id="307491"/>
    <lineage>
        <taxon>Eukaryota</taxon>
        <taxon>Metazoa</taxon>
        <taxon>Ecdysozoa</taxon>
        <taxon>Arthropoda</taxon>
        <taxon>Hexapoda</taxon>
        <taxon>Insecta</taxon>
        <taxon>Pterygota</taxon>
        <taxon>Neoptera</taxon>
        <taxon>Paraneoptera</taxon>
        <taxon>Hemiptera</taxon>
        <taxon>Sternorrhyncha</taxon>
        <taxon>Aphidomorpha</taxon>
        <taxon>Aphidoidea</taxon>
        <taxon>Aphididae</taxon>
        <taxon>Aphidini</taxon>
        <taxon>Aphis</taxon>
        <taxon>Aphis</taxon>
    </lineage>
</organism>
<feature type="domain" description="ZSWIM3 N-terminal" evidence="2">
    <location>
        <begin position="14"/>
        <end position="124"/>
    </location>
</feature>
<dbReference type="Pfam" id="PF21056">
    <property type="entry name" value="ZSWIM1-3_RNaseH-like"/>
    <property type="match status" value="1"/>
</dbReference>
<dbReference type="InterPro" id="IPR013083">
    <property type="entry name" value="Znf_RING/FYVE/PHD"/>
</dbReference>
<proteinExistence type="predicted"/>
<dbReference type="PANTHER" id="PTHR31569:SF4">
    <property type="entry name" value="SWIM-TYPE DOMAIN-CONTAINING PROTEIN"/>
    <property type="match status" value="1"/>
</dbReference>
<dbReference type="InterPro" id="IPR048324">
    <property type="entry name" value="ZSWIM1-3_RNaseH-like"/>
</dbReference>
<dbReference type="AlphaFoldDB" id="A0A6G0SUC2"/>